<name>A0A1W1CML1_9ZZZZ</name>
<dbReference type="EMBL" id="FPHI01000030">
    <property type="protein sequence ID" value="SFV66953.1"/>
    <property type="molecule type" value="Genomic_DNA"/>
</dbReference>
<reference evidence="9" key="1">
    <citation type="submission" date="2016-10" db="EMBL/GenBank/DDBJ databases">
        <authorList>
            <person name="de Groot N.N."/>
        </authorList>
    </citation>
    <scope>NUCLEOTIDE SEQUENCE</scope>
</reference>
<evidence type="ECO:0000313" key="9">
    <source>
        <dbReference type="EMBL" id="SFV66953.1"/>
    </source>
</evidence>
<dbReference type="GO" id="GO:0003724">
    <property type="term" value="F:RNA helicase activity"/>
    <property type="evidence" value="ECO:0007669"/>
    <property type="project" value="InterPro"/>
</dbReference>
<evidence type="ECO:0000256" key="5">
    <source>
        <dbReference type="SAM" id="MobiDB-lite"/>
    </source>
</evidence>
<keyword evidence="1" id="KW-0547">Nucleotide-binding</keyword>
<dbReference type="Gene3D" id="3.40.50.300">
    <property type="entry name" value="P-loop containing nucleotide triphosphate hydrolases"/>
    <property type="match status" value="2"/>
</dbReference>
<dbReference type="PROSITE" id="PS51194">
    <property type="entry name" value="HELICASE_CTER"/>
    <property type="match status" value="1"/>
</dbReference>
<evidence type="ECO:0000256" key="3">
    <source>
        <dbReference type="ARBA" id="ARBA00022806"/>
    </source>
</evidence>
<keyword evidence="3 9" id="KW-0347">Helicase</keyword>
<protein>
    <submittedName>
        <fullName evidence="9">ATP-dependent RNA helicase RhlE</fullName>
    </submittedName>
</protein>
<evidence type="ECO:0000256" key="4">
    <source>
        <dbReference type="ARBA" id="ARBA00022840"/>
    </source>
</evidence>
<dbReference type="GO" id="GO:0005829">
    <property type="term" value="C:cytosol"/>
    <property type="evidence" value="ECO:0007669"/>
    <property type="project" value="TreeGrafter"/>
</dbReference>
<keyword evidence="4" id="KW-0067">ATP-binding</keyword>
<dbReference type="InterPro" id="IPR001650">
    <property type="entry name" value="Helicase_C-like"/>
</dbReference>
<dbReference type="InterPro" id="IPR050079">
    <property type="entry name" value="DEAD_box_RNA_helicase"/>
</dbReference>
<dbReference type="GO" id="GO:0005524">
    <property type="term" value="F:ATP binding"/>
    <property type="evidence" value="ECO:0007669"/>
    <property type="project" value="UniProtKB-KW"/>
</dbReference>
<dbReference type="CDD" id="cd18787">
    <property type="entry name" value="SF2_C_DEAD"/>
    <property type="match status" value="1"/>
</dbReference>
<dbReference type="PANTHER" id="PTHR47959">
    <property type="entry name" value="ATP-DEPENDENT RNA HELICASE RHLE-RELATED"/>
    <property type="match status" value="1"/>
</dbReference>
<dbReference type="InterPro" id="IPR027417">
    <property type="entry name" value="P-loop_NTPase"/>
</dbReference>
<keyword evidence="2" id="KW-0378">Hydrolase</keyword>
<dbReference type="InterPro" id="IPR014001">
    <property type="entry name" value="Helicase_ATP-bd"/>
</dbReference>
<feature type="compositionally biased region" description="Basic residues" evidence="5">
    <location>
        <begin position="409"/>
        <end position="427"/>
    </location>
</feature>
<evidence type="ECO:0000256" key="1">
    <source>
        <dbReference type="ARBA" id="ARBA00022741"/>
    </source>
</evidence>
<dbReference type="PROSITE" id="PS51195">
    <property type="entry name" value="Q_MOTIF"/>
    <property type="match status" value="1"/>
</dbReference>
<dbReference type="InterPro" id="IPR044742">
    <property type="entry name" value="DEAD/DEAH_RhlB"/>
</dbReference>
<dbReference type="SMART" id="SM00490">
    <property type="entry name" value="HELICc"/>
    <property type="match status" value="1"/>
</dbReference>
<accession>A0A1W1CML1</accession>
<dbReference type="Pfam" id="PF00271">
    <property type="entry name" value="Helicase_C"/>
    <property type="match status" value="1"/>
</dbReference>
<feature type="compositionally biased region" description="Basic residues" evidence="5">
    <location>
        <begin position="392"/>
        <end position="401"/>
    </location>
</feature>
<organism evidence="9">
    <name type="scientific">hydrothermal vent metagenome</name>
    <dbReference type="NCBI Taxonomy" id="652676"/>
    <lineage>
        <taxon>unclassified sequences</taxon>
        <taxon>metagenomes</taxon>
        <taxon>ecological metagenomes</taxon>
    </lineage>
</organism>
<feature type="domain" description="Helicase C-terminal" evidence="7">
    <location>
        <begin position="226"/>
        <end position="388"/>
    </location>
</feature>
<dbReference type="InterPro" id="IPR014014">
    <property type="entry name" value="RNA_helicase_DEAD_Q_motif"/>
</dbReference>
<gene>
    <name evidence="9" type="ORF">MNB_SV-3-1184</name>
</gene>
<dbReference type="SUPFAM" id="SSF52540">
    <property type="entry name" value="P-loop containing nucleoside triphosphate hydrolases"/>
    <property type="match status" value="1"/>
</dbReference>
<dbReference type="GO" id="GO:0003676">
    <property type="term" value="F:nucleic acid binding"/>
    <property type="evidence" value="ECO:0007669"/>
    <property type="project" value="InterPro"/>
</dbReference>
<dbReference type="GO" id="GO:0016787">
    <property type="term" value="F:hydrolase activity"/>
    <property type="evidence" value="ECO:0007669"/>
    <property type="project" value="UniProtKB-KW"/>
</dbReference>
<evidence type="ECO:0000259" key="8">
    <source>
        <dbReference type="PROSITE" id="PS51195"/>
    </source>
</evidence>
<dbReference type="PROSITE" id="PS51192">
    <property type="entry name" value="HELICASE_ATP_BIND_1"/>
    <property type="match status" value="1"/>
</dbReference>
<dbReference type="Pfam" id="PF00270">
    <property type="entry name" value="DEAD"/>
    <property type="match status" value="1"/>
</dbReference>
<dbReference type="AlphaFoldDB" id="A0A1W1CML1"/>
<feature type="domain" description="Helicase ATP-binding" evidence="6">
    <location>
        <begin position="41"/>
        <end position="215"/>
    </location>
</feature>
<dbReference type="SMART" id="SM00487">
    <property type="entry name" value="DEXDc"/>
    <property type="match status" value="1"/>
</dbReference>
<feature type="compositionally biased region" description="Basic and acidic residues" evidence="5">
    <location>
        <begin position="428"/>
        <end position="445"/>
    </location>
</feature>
<proteinExistence type="predicted"/>
<feature type="domain" description="DEAD-box RNA helicase Q" evidence="8">
    <location>
        <begin position="10"/>
        <end position="38"/>
    </location>
</feature>
<feature type="region of interest" description="Disordered" evidence="5">
    <location>
        <begin position="386"/>
        <end position="454"/>
    </location>
</feature>
<dbReference type="PANTHER" id="PTHR47959:SF13">
    <property type="entry name" value="ATP-DEPENDENT RNA HELICASE RHLE"/>
    <property type="match status" value="1"/>
</dbReference>
<evidence type="ECO:0000259" key="7">
    <source>
        <dbReference type="PROSITE" id="PS51194"/>
    </source>
</evidence>
<dbReference type="CDD" id="cd00268">
    <property type="entry name" value="DEADc"/>
    <property type="match status" value="1"/>
</dbReference>
<sequence length="454" mass="50407">MSDKIEKNPTSLATLGLDEKILQSLKERGYESATPIQKVLIPAMFTQTDIIAGAQTGTGKTAGFTLPILQELSRHFTQGQHYPKALIIVPTRELAKQVEASVKTYGKYLPLKSVVLYGGSNLTAQANRLKNGADIIVATSGRLLEHLYQKNINLDSIEHLVLDEADTILDMGFVHEIGKILTFLPKHRQNVLISATLTGSVKRLADQILNRPKLIEVDSMGTSAHTVEQLVYPVEKEKKTELLSYLIGSRNYQHVLVFVRKKERADEVAKELNLSGLKTAVIHGGKSSGERSRALEGFKEEKIRVLVATDIAARGLDIPHLAVVMNYDIPHVTGDYIHRIGRTGRAGTKGLAITLISPSEMIALKEVEKLMGKAIRKENIEGYAPPMEIKQKGARKTSKEHKKADGAFGKKKKKSTTFSTTKKRKTTKRDGFKIYDATKPKEEKKSKNKKRGRR</sequence>
<evidence type="ECO:0000256" key="2">
    <source>
        <dbReference type="ARBA" id="ARBA00022801"/>
    </source>
</evidence>
<dbReference type="InterPro" id="IPR011545">
    <property type="entry name" value="DEAD/DEAH_box_helicase_dom"/>
</dbReference>
<evidence type="ECO:0000259" key="6">
    <source>
        <dbReference type="PROSITE" id="PS51192"/>
    </source>
</evidence>